<evidence type="ECO:0008006" key="3">
    <source>
        <dbReference type="Google" id="ProtNLM"/>
    </source>
</evidence>
<evidence type="ECO:0000313" key="2">
    <source>
        <dbReference type="Proteomes" id="UP001597452"/>
    </source>
</evidence>
<reference evidence="2" key="1">
    <citation type="journal article" date="2019" name="Int. J. Syst. Evol. Microbiol.">
        <title>The Global Catalogue of Microorganisms (GCM) 10K type strain sequencing project: providing services to taxonomists for standard genome sequencing and annotation.</title>
        <authorList>
            <consortium name="The Broad Institute Genomics Platform"/>
            <consortium name="The Broad Institute Genome Sequencing Center for Infectious Disease"/>
            <person name="Wu L."/>
            <person name="Ma J."/>
        </authorList>
    </citation>
    <scope>NUCLEOTIDE SEQUENCE [LARGE SCALE GENOMIC DNA]</scope>
    <source>
        <strain evidence="2">TISTR 1571</strain>
    </source>
</reference>
<keyword evidence="2" id="KW-1185">Reference proteome</keyword>
<organism evidence="1 2">
    <name type="scientific">Piscibacillus salipiscarius</name>
    <dbReference type="NCBI Taxonomy" id="299480"/>
    <lineage>
        <taxon>Bacteria</taxon>
        <taxon>Bacillati</taxon>
        <taxon>Bacillota</taxon>
        <taxon>Bacilli</taxon>
        <taxon>Bacillales</taxon>
        <taxon>Bacillaceae</taxon>
        <taxon>Piscibacillus</taxon>
    </lineage>
</organism>
<accession>A0ABW5Q8V3</accession>
<gene>
    <name evidence="1" type="ORF">ACFSW4_05970</name>
</gene>
<name>A0ABW5Q8V3_9BACI</name>
<comment type="caution">
    <text evidence="1">The sequence shown here is derived from an EMBL/GenBank/DDBJ whole genome shotgun (WGS) entry which is preliminary data.</text>
</comment>
<dbReference type="RefSeq" id="WP_377328083.1">
    <property type="nucleotide sequence ID" value="NZ_JBHUMZ010000016.1"/>
</dbReference>
<dbReference type="Proteomes" id="UP001597452">
    <property type="component" value="Unassembled WGS sequence"/>
</dbReference>
<proteinExistence type="predicted"/>
<dbReference type="PROSITE" id="PS51257">
    <property type="entry name" value="PROKAR_LIPOPROTEIN"/>
    <property type="match status" value="1"/>
</dbReference>
<sequence>MKKIITICTLACFILFSCNTTNDIKRNIRYKQSNINGFSLGLYDETSSDRHQVIYKLKSDESFTPTIKINNNFNRGFTYRLLILQNYEQKEIKLNNKMMDYIDVNIGRNQSKEFRIEVNVEKGVNDLLILCIRDPDNILDKEQYVPTGTVYLARRAVTIKGVEYKQKNIPPKKITIYKENESNDGSRTSPYVVLENNDKKELSMNRIPNSFSGSMYLKMGNSSKRTNYAIFAILGSELMKIETPYIIVHEKGDFKLKLMDLPIEGELNKNLIVGVIENPFTLDKDELVQQKVEFVNLISLVEK</sequence>
<dbReference type="EMBL" id="JBHUMZ010000016">
    <property type="protein sequence ID" value="MFD2638404.1"/>
    <property type="molecule type" value="Genomic_DNA"/>
</dbReference>
<protein>
    <recommendedName>
        <fullName evidence="3">Lipoprotein</fullName>
    </recommendedName>
</protein>
<evidence type="ECO:0000313" key="1">
    <source>
        <dbReference type="EMBL" id="MFD2638404.1"/>
    </source>
</evidence>